<accession>A0A1Y0SUZ8</accession>
<keyword evidence="2" id="KW-1185">Reference proteome</keyword>
<reference evidence="1 2" key="1">
    <citation type="submission" date="2017-05" db="EMBL/GenBank/DDBJ databases">
        <authorList>
            <person name="Song R."/>
            <person name="Chenine A.L."/>
            <person name="Ruprecht R.M."/>
        </authorList>
    </citation>
    <scope>NUCLEOTIDE SEQUENCE [LARGE SCALE GENOMIC DNA]</scope>
</reference>
<evidence type="ECO:0000313" key="1">
    <source>
        <dbReference type="EMBL" id="ARV77331.1"/>
    </source>
</evidence>
<gene>
    <name evidence="1" type="ORF">NOXIFER_162</name>
</gene>
<dbReference type="OrthoDB" id="2370at10239"/>
<evidence type="ECO:0000313" key="2">
    <source>
        <dbReference type="Proteomes" id="UP000224829"/>
    </source>
</evidence>
<sequence>MFGKVIEKPLFRPSLNVGGMYDIPTGHYELGKNGESIFNGGVGPLTGIASRPNNFKTALAIFMQAMIRRAFQTSAGLIYDTEGTLSPIVRFQTISMAFAELAMINWEEDELYTFTDLSRYTGDVLMKLYRDTVYEKTKDPKKNIMTTPFLDKDGDFRQAYIPTSLLIDSFSKFQIKEVQDMYDKNKIGDSKNNTDAMTSGKAKTQLFNQMPTMVAQTGSYVIMTAHVGDIINMEMYPTDKRNLSHMKKDTVIKGVGPGFYSMPHNVWDIMSNKPLVNKEKMPVFPLDNKTAMEGDSDLKLLEVQNLRGKGGITGLAMPMIMSQTEGYLPSLTELYYCRENEFGFNGNNINYQLALAPDVNLTRTTVRAKLNESEKLRRVTEIQAEMLQLIQFHRTDSDRVFTDPATLYADLKAIGYDWDVLLNTRGFWVFKEQEHMFPKPFLSTMDLLRMRKGLYAPYWLPEADRERLKAAALKHNLGDLAARAKPLPVSMPMAA</sequence>
<organism evidence="1 2">
    <name type="scientific">Pseudomonas phage Noxifer</name>
    <dbReference type="NCBI Taxonomy" id="2006684"/>
    <lineage>
        <taxon>Viruses</taxon>
        <taxon>Duplodnaviria</taxon>
        <taxon>Heunggongvirae</taxon>
        <taxon>Uroviricota</taxon>
        <taxon>Caudoviricetes</taxon>
        <taxon>Chimalliviridae</taxon>
        <taxon>Noxifervirus</taxon>
        <taxon>Noxifervirus noxifer</taxon>
    </lineage>
</organism>
<proteinExistence type="predicted"/>
<dbReference type="Proteomes" id="UP000224829">
    <property type="component" value="Segment"/>
</dbReference>
<name>A0A1Y0SUZ8_9CAUD</name>
<protein>
    <submittedName>
        <fullName evidence="1">Putative UvsX protein</fullName>
    </submittedName>
</protein>
<dbReference type="EMBL" id="MF063068">
    <property type="protein sequence ID" value="ARV77331.1"/>
    <property type="molecule type" value="Genomic_DNA"/>
</dbReference>